<proteinExistence type="predicted"/>
<accession>A0A7Z8CZ16</accession>
<protein>
    <submittedName>
        <fullName evidence="2">Uncharacterized protein</fullName>
    </submittedName>
</protein>
<dbReference type="RefSeq" id="WP_135025986.1">
    <property type="nucleotide sequence ID" value="NZ_JBFUWK010000004.1"/>
</dbReference>
<evidence type="ECO:0000313" key="3">
    <source>
        <dbReference type="Proteomes" id="UP000297938"/>
    </source>
</evidence>
<evidence type="ECO:0000256" key="1">
    <source>
        <dbReference type="SAM" id="Phobius"/>
    </source>
</evidence>
<evidence type="ECO:0000313" key="2">
    <source>
        <dbReference type="EMBL" id="TFJ27462.1"/>
    </source>
</evidence>
<keyword evidence="1" id="KW-0812">Transmembrane</keyword>
<keyword evidence="1" id="KW-0472">Membrane</keyword>
<gene>
    <name evidence="2" type="ORF">CKN69_06330</name>
</gene>
<sequence>MADGKDESGYVLLYALGAIVLISILIGGIFLVARTIFFQVDKVDQFKRVKEVEEYALQDGTTQIQKEIELYLAGLETIDFGNDVSIISRDIDTLFASFERYESGIGSNKQFSYKTTINKISKEKITPYVLTTLNGSYGWEKDTSMMNSTKATNAELTFEIKTEVSEQQKGGDSKTSIAKASYVYEIQWNDIDIADELNELDVWRNVVYSYYLPNSAGYLSADEWMRKMNILYRFNNTQSVFNFTDYDNTTSYVEGYSNGHIIDITDGKVLNFTSTGKAIRSTLTFEGSLLFENGIALEGSTSSSKLVVNNLFSLRRNNASSKNSIQTLDIVANNGTYIDFAGQEGYLAIDEQDASFSTSGLLINHTPTVGSIENGGVVFGSGQLAVQTQPDTHNFSFANYSSSASSKSPKDSYWNEFVKGSAVIASSNFYAGPLNISTDIQSTEDDFRQINIDGNFLLTNAMLDSEKGEEGFSYFQDSAINIPNSPSTLSLDGRNTRFQVAGKSFIDAPKTERRKSLTETTENVTKFYGDKKDWNSITLKNGAVMDLGYVGIEPFTLSISEDSIFSAKVLPELAFFDTSFLANSVSEGTLKGKVILQTFNQKDADDLKAELESQKIPVSVVTENEKAENAEVTIVKPSNSAGSGTSQIISRTFNYLNEINY</sequence>
<comment type="caution">
    <text evidence="2">The sequence shown here is derived from an EMBL/GenBank/DDBJ whole genome shotgun (WGS) entry which is preliminary data.</text>
</comment>
<name>A0A7Z8CZ16_CARDV</name>
<dbReference type="Proteomes" id="UP000297938">
    <property type="component" value="Unassembled WGS sequence"/>
</dbReference>
<keyword evidence="1" id="KW-1133">Transmembrane helix</keyword>
<organism evidence="2 3">
    <name type="scientific">Carnobacterium divergens</name>
    <name type="common">Lactobacillus divergens</name>
    <dbReference type="NCBI Taxonomy" id="2748"/>
    <lineage>
        <taxon>Bacteria</taxon>
        <taxon>Bacillati</taxon>
        <taxon>Bacillota</taxon>
        <taxon>Bacilli</taxon>
        <taxon>Lactobacillales</taxon>
        <taxon>Carnobacteriaceae</taxon>
        <taxon>Carnobacterium</taxon>
    </lineage>
</organism>
<dbReference type="AlphaFoldDB" id="A0A7Z8CZ16"/>
<reference evidence="2 3" key="1">
    <citation type="journal article" date="2018" name="Int. J. Food Microbiol.">
        <title>Growth of Carnobacterium spp. isolated from chilled vacuum-packaged meat under relevant acidic conditions.</title>
        <authorList>
            <person name="Zhang P."/>
            <person name="Badoni M."/>
            <person name="Ganzle M."/>
            <person name="Yang X."/>
        </authorList>
    </citation>
    <scope>NUCLEOTIDE SEQUENCE [LARGE SCALE GENOMIC DNA]</scope>
    <source>
        <strain evidence="2 3">B2</strain>
    </source>
</reference>
<dbReference type="EMBL" id="NRPP01000010">
    <property type="protein sequence ID" value="TFJ27462.1"/>
    <property type="molecule type" value="Genomic_DNA"/>
</dbReference>
<feature type="transmembrane region" description="Helical" evidence="1">
    <location>
        <begin position="12"/>
        <end position="33"/>
    </location>
</feature>